<feature type="domain" description="4Fe-4S ferredoxin-type" evidence="1">
    <location>
        <begin position="42"/>
        <end position="71"/>
    </location>
</feature>
<comment type="caution">
    <text evidence="2">The sequence shown here is derived from an EMBL/GenBank/DDBJ whole genome shotgun (WGS) entry which is preliminary data.</text>
</comment>
<dbReference type="Gene3D" id="3.30.70.20">
    <property type="match status" value="1"/>
</dbReference>
<dbReference type="SUPFAM" id="SSF54862">
    <property type="entry name" value="4Fe-4S ferredoxins"/>
    <property type="match status" value="1"/>
</dbReference>
<evidence type="ECO:0000259" key="1">
    <source>
        <dbReference type="PROSITE" id="PS51379"/>
    </source>
</evidence>
<dbReference type="EMBL" id="LAZR01032412">
    <property type="protein sequence ID" value="KKL50965.1"/>
    <property type="molecule type" value="Genomic_DNA"/>
</dbReference>
<evidence type="ECO:0000313" key="2">
    <source>
        <dbReference type="EMBL" id="KKL50965.1"/>
    </source>
</evidence>
<dbReference type="PROSITE" id="PS51379">
    <property type="entry name" value="4FE4S_FER_2"/>
    <property type="match status" value="1"/>
</dbReference>
<organism evidence="2">
    <name type="scientific">marine sediment metagenome</name>
    <dbReference type="NCBI Taxonomy" id="412755"/>
    <lineage>
        <taxon>unclassified sequences</taxon>
        <taxon>metagenomes</taxon>
        <taxon>ecological metagenomes</taxon>
    </lineage>
</organism>
<name>A0A0F9F143_9ZZZZ</name>
<reference evidence="2" key="1">
    <citation type="journal article" date="2015" name="Nature">
        <title>Complex archaea that bridge the gap between prokaryotes and eukaryotes.</title>
        <authorList>
            <person name="Spang A."/>
            <person name="Saw J.H."/>
            <person name="Jorgensen S.L."/>
            <person name="Zaremba-Niedzwiedzka K."/>
            <person name="Martijn J."/>
            <person name="Lind A.E."/>
            <person name="van Eijk R."/>
            <person name="Schleper C."/>
            <person name="Guy L."/>
            <person name="Ettema T.J."/>
        </authorList>
    </citation>
    <scope>NUCLEOTIDE SEQUENCE</scope>
</reference>
<proteinExistence type="predicted"/>
<sequence length="73" mass="8068">MPSMFIRLEVDAEAAADRELSKKLVDVCPVNIFDLDGEGKARVVEENEDECVLCDLCVQAAPAGQVRVIKLYE</sequence>
<dbReference type="InterPro" id="IPR017896">
    <property type="entry name" value="4Fe4S_Fe-S-bd"/>
</dbReference>
<dbReference type="AlphaFoldDB" id="A0A0F9F143"/>
<gene>
    <name evidence="2" type="ORF">LCGC14_2300200</name>
</gene>
<accession>A0A0F9F143</accession>
<protein>
    <recommendedName>
        <fullName evidence="1">4Fe-4S ferredoxin-type domain-containing protein</fullName>
    </recommendedName>
</protein>